<dbReference type="EMBL" id="DSEU01000070">
    <property type="protein sequence ID" value="HEM67976.1"/>
    <property type="molecule type" value="Genomic_DNA"/>
</dbReference>
<dbReference type="GO" id="GO:0022857">
    <property type="term" value="F:transmembrane transporter activity"/>
    <property type="evidence" value="ECO:0007669"/>
    <property type="project" value="InterPro"/>
</dbReference>
<dbReference type="PANTHER" id="PTHR30472">
    <property type="entry name" value="FERRIC ENTEROBACTIN TRANSPORT SYSTEM PERMEASE PROTEIN"/>
    <property type="match status" value="1"/>
</dbReference>
<keyword evidence="4" id="KW-1003">Cell membrane</keyword>
<feature type="transmembrane region" description="Helical" evidence="8">
    <location>
        <begin position="226"/>
        <end position="248"/>
    </location>
</feature>
<evidence type="ECO:0000256" key="6">
    <source>
        <dbReference type="ARBA" id="ARBA00022989"/>
    </source>
</evidence>
<feature type="transmembrane region" description="Helical" evidence="8">
    <location>
        <begin position="337"/>
        <end position="358"/>
    </location>
</feature>
<name>A0A7J2U5H3_9CREN</name>
<keyword evidence="7 8" id="KW-0472">Membrane</keyword>
<comment type="subcellular location">
    <subcellularLocation>
        <location evidence="1">Cell membrane</location>
        <topology evidence="1">Multi-pass membrane protein</topology>
    </subcellularLocation>
</comment>
<dbReference type="AlphaFoldDB" id="A0A7J2U5H3"/>
<proteinExistence type="inferred from homology"/>
<evidence type="ECO:0000256" key="2">
    <source>
        <dbReference type="ARBA" id="ARBA00007935"/>
    </source>
</evidence>
<dbReference type="InterPro" id="IPR037294">
    <property type="entry name" value="ABC_BtuC-like"/>
</dbReference>
<keyword evidence="3" id="KW-0813">Transport</keyword>
<evidence type="ECO:0000256" key="3">
    <source>
        <dbReference type="ARBA" id="ARBA00022448"/>
    </source>
</evidence>
<keyword evidence="5 8" id="KW-0812">Transmembrane</keyword>
<reference evidence="9" key="1">
    <citation type="journal article" date="2020" name="mSystems">
        <title>Genome- and Community-Level Interaction Insights into Carbon Utilization and Element Cycling Functions of Hydrothermarchaeota in Hydrothermal Sediment.</title>
        <authorList>
            <person name="Zhou Z."/>
            <person name="Liu Y."/>
            <person name="Xu W."/>
            <person name="Pan J."/>
            <person name="Luo Z.H."/>
            <person name="Li M."/>
        </authorList>
    </citation>
    <scope>NUCLEOTIDE SEQUENCE [LARGE SCALE GENOMIC DNA]</scope>
    <source>
        <strain evidence="9">SpSt-125</strain>
    </source>
</reference>
<organism evidence="9">
    <name type="scientific">Ignisphaera aggregans</name>
    <dbReference type="NCBI Taxonomy" id="334771"/>
    <lineage>
        <taxon>Archaea</taxon>
        <taxon>Thermoproteota</taxon>
        <taxon>Thermoprotei</taxon>
        <taxon>Desulfurococcales</taxon>
        <taxon>Desulfurococcaceae</taxon>
        <taxon>Ignisphaera</taxon>
    </lineage>
</organism>
<comment type="caution">
    <text evidence="9">The sequence shown here is derived from an EMBL/GenBank/DDBJ whole genome shotgun (WGS) entry which is preliminary data.</text>
</comment>
<dbReference type="FunFam" id="1.10.3470.10:FF:000001">
    <property type="entry name" value="Vitamin B12 ABC transporter permease BtuC"/>
    <property type="match status" value="1"/>
</dbReference>
<evidence type="ECO:0000256" key="7">
    <source>
        <dbReference type="ARBA" id="ARBA00023136"/>
    </source>
</evidence>
<dbReference type="CDD" id="cd06550">
    <property type="entry name" value="TM_ABC_iron-siderophores_like"/>
    <property type="match status" value="1"/>
</dbReference>
<dbReference type="PANTHER" id="PTHR30472:SF25">
    <property type="entry name" value="ABC TRANSPORTER PERMEASE PROTEIN MJ0876-RELATED"/>
    <property type="match status" value="1"/>
</dbReference>
<comment type="similarity">
    <text evidence="2">Belongs to the binding-protein-dependent transport system permease family. FecCD subfamily.</text>
</comment>
<feature type="transmembrane region" description="Helical" evidence="8">
    <location>
        <begin position="269"/>
        <end position="298"/>
    </location>
</feature>
<feature type="transmembrane region" description="Helical" evidence="8">
    <location>
        <begin position="310"/>
        <end position="330"/>
    </location>
</feature>
<evidence type="ECO:0000256" key="4">
    <source>
        <dbReference type="ARBA" id="ARBA00022475"/>
    </source>
</evidence>
<protein>
    <submittedName>
        <fullName evidence="9">Iron ABC transporter permease</fullName>
    </submittedName>
</protein>
<dbReference type="GO" id="GO:0005886">
    <property type="term" value="C:plasma membrane"/>
    <property type="evidence" value="ECO:0007669"/>
    <property type="project" value="UniProtKB-SubCell"/>
</dbReference>
<evidence type="ECO:0000313" key="9">
    <source>
        <dbReference type="EMBL" id="HEM67976.1"/>
    </source>
</evidence>
<feature type="transmembrane region" description="Helical" evidence="8">
    <location>
        <begin position="148"/>
        <end position="172"/>
    </location>
</feature>
<keyword evidence="6 8" id="KW-1133">Transmembrane helix</keyword>
<accession>A0A7J2U5H3</accession>
<feature type="transmembrane region" description="Helical" evidence="8">
    <location>
        <begin position="179"/>
        <end position="202"/>
    </location>
</feature>
<sequence length="367" mass="39372">MNMGQSYMHIGSSSAMLKQFFFKRFLLLLFLFSLLIPVFFLSIASGAYSLSLGDVIRCLLDPRGENPSSIAHTIVWFYRVPRTIGALIAGAVLAVAGALIQGITRNPLASPFTLGISSAASFGAGLVIVLGLKLALVSREFLVTSSGYVVVALTAWTICFLHTLLILMLVYVKGFSPESIVLAGIAMTYVYSAGITFLQYFAGEYQLREYVYWIMGDITRVDWGRLWVLVAALLVTAVSAPFFAWGLNTLALGDDVAKSLGVDPRRVRFAIALIASIATATVISVTGPIAFVCLMAPHIARLITGSDNRYLLPASIAVGAAILTLSDVVARIALKPVELPVGAVTSALGAAFFISLYMGRRRQVVMG</sequence>
<dbReference type="Gene3D" id="1.10.3470.10">
    <property type="entry name" value="ABC transporter involved in vitamin B12 uptake, BtuC"/>
    <property type="match status" value="1"/>
</dbReference>
<dbReference type="GO" id="GO:0033214">
    <property type="term" value="P:siderophore-iron import into cell"/>
    <property type="evidence" value="ECO:0007669"/>
    <property type="project" value="TreeGrafter"/>
</dbReference>
<evidence type="ECO:0000256" key="1">
    <source>
        <dbReference type="ARBA" id="ARBA00004651"/>
    </source>
</evidence>
<dbReference type="SUPFAM" id="SSF81345">
    <property type="entry name" value="ABC transporter involved in vitamin B12 uptake, BtuC"/>
    <property type="match status" value="1"/>
</dbReference>
<dbReference type="InterPro" id="IPR000522">
    <property type="entry name" value="ABC_transptr_permease_BtuC"/>
</dbReference>
<dbReference type="Pfam" id="PF01032">
    <property type="entry name" value="FecCD"/>
    <property type="match status" value="1"/>
</dbReference>
<feature type="transmembrane region" description="Helical" evidence="8">
    <location>
        <begin position="112"/>
        <end position="136"/>
    </location>
</feature>
<evidence type="ECO:0000256" key="8">
    <source>
        <dbReference type="SAM" id="Phobius"/>
    </source>
</evidence>
<evidence type="ECO:0000256" key="5">
    <source>
        <dbReference type="ARBA" id="ARBA00022692"/>
    </source>
</evidence>
<gene>
    <name evidence="9" type="ORF">ENO26_10525</name>
</gene>
<feature type="transmembrane region" description="Helical" evidence="8">
    <location>
        <begin position="83"/>
        <end position="100"/>
    </location>
</feature>